<dbReference type="EMBL" id="CAJNOW010000142">
    <property type="protein sequence ID" value="CAF1250442.1"/>
    <property type="molecule type" value="Genomic_DNA"/>
</dbReference>
<feature type="compositionally biased region" description="Low complexity" evidence="1">
    <location>
        <begin position="325"/>
        <end position="341"/>
    </location>
</feature>
<reference evidence="3" key="1">
    <citation type="submission" date="2021-02" db="EMBL/GenBank/DDBJ databases">
        <authorList>
            <person name="Nowell W R."/>
        </authorList>
    </citation>
    <scope>NUCLEOTIDE SEQUENCE</scope>
</reference>
<gene>
    <name evidence="3" type="ORF">KQP761_LOCUS2259</name>
</gene>
<feature type="compositionally biased region" description="Basic residues" evidence="1">
    <location>
        <begin position="254"/>
        <end position="269"/>
    </location>
</feature>
<dbReference type="Proteomes" id="UP000663834">
    <property type="component" value="Unassembled WGS sequence"/>
</dbReference>
<organism evidence="3 4">
    <name type="scientific">Rotaria magnacalcarata</name>
    <dbReference type="NCBI Taxonomy" id="392030"/>
    <lineage>
        <taxon>Eukaryota</taxon>
        <taxon>Metazoa</taxon>
        <taxon>Spiralia</taxon>
        <taxon>Gnathifera</taxon>
        <taxon>Rotifera</taxon>
        <taxon>Eurotatoria</taxon>
        <taxon>Bdelloidea</taxon>
        <taxon>Philodinida</taxon>
        <taxon>Philodinidae</taxon>
        <taxon>Rotaria</taxon>
    </lineage>
</organism>
<dbReference type="AlphaFoldDB" id="A0A815A4G2"/>
<feature type="region of interest" description="Disordered" evidence="1">
    <location>
        <begin position="246"/>
        <end position="459"/>
    </location>
</feature>
<dbReference type="OrthoDB" id="422362at2759"/>
<dbReference type="SUPFAM" id="SSF63748">
    <property type="entry name" value="Tudor/PWWP/MBT"/>
    <property type="match status" value="1"/>
</dbReference>
<dbReference type="Pfam" id="PF00855">
    <property type="entry name" value="PWWP"/>
    <property type="match status" value="1"/>
</dbReference>
<feature type="compositionally biased region" description="Polar residues" evidence="1">
    <location>
        <begin position="424"/>
        <end position="438"/>
    </location>
</feature>
<evidence type="ECO:0000256" key="1">
    <source>
        <dbReference type="SAM" id="MobiDB-lite"/>
    </source>
</evidence>
<evidence type="ECO:0000313" key="3">
    <source>
        <dbReference type="EMBL" id="CAF1250442.1"/>
    </source>
</evidence>
<feature type="compositionally biased region" description="Basic and acidic residues" evidence="1">
    <location>
        <begin position="635"/>
        <end position="650"/>
    </location>
</feature>
<feature type="region of interest" description="Disordered" evidence="1">
    <location>
        <begin position="1"/>
        <end position="106"/>
    </location>
</feature>
<feature type="compositionally biased region" description="Polar residues" evidence="1">
    <location>
        <begin position="1"/>
        <end position="16"/>
    </location>
</feature>
<dbReference type="PROSITE" id="PS50812">
    <property type="entry name" value="PWWP"/>
    <property type="match status" value="1"/>
</dbReference>
<dbReference type="InterPro" id="IPR000313">
    <property type="entry name" value="PWWP_dom"/>
</dbReference>
<accession>A0A815A4G2</accession>
<protein>
    <recommendedName>
        <fullName evidence="2">PWWP domain-containing protein</fullName>
    </recommendedName>
</protein>
<feature type="compositionally biased region" description="Polar residues" evidence="1">
    <location>
        <begin position="358"/>
        <end position="397"/>
    </location>
</feature>
<evidence type="ECO:0000313" key="4">
    <source>
        <dbReference type="Proteomes" id="UP000663834"/>
    </source>
</evidence>
<feature type="compositionally biased region" description="Polar residues" evidence="1">
    <location>
        <begin position="55"/>
        <end position="64"/>
    </location>
</feature>
<name>A0A815A4G2_9BILA</name>
<feature type="compositionally biased region" description="Basic and acidic residues" evidence="1">
    <location>
        <begin position="604"/>
        <end position="617"/>
    </location>
</feature>
<dbReference type="SMART" id="SM00293">
    <property type="entry name" value="PWWP"/>
    <property type="match status" value="1"/>
</dbReference>
<feature type="domain" description="PWWP" evidence="2">
    <location>
        <begin position="118"/>
        <end position="185"/>
    </location>
</feature>
<dbReference type="Gene3D" id="2.30.30.140">
    <property type="match status" value="1"/>
</dbReference>
<proteinExistence type="predicted"/>
<feature type="compositionally biased region" description="Polar residues" evidence="1">
    <location>
        <begin position="447"/>
        <end position="458"/>
    </location>
</feature>
<comment type="caution">
    <text evidence="3">The sequence shown here is derived from an EMBL/GenBank/DDBJ whole genome shotgun (WGS) entry which is preliminary data.</text>
</comment>
<dbReference type="CDD" id="cd20144">
    <property type="entry name" value="PWWP_NSD_rpt1"/>
    <property type="match status" value="1"/>
</dbReference>
<feature type="compositionally biased region" description="Basic residues" evidence="1">
    <location>
        <begin position="618"/>
        <end position="634"/>
    </location>
</feature>
<feature type="compositionally biased region" description="Basic residues" evidence="1">
    <location>
        <begin position="586"/>
        <end position="603"/>
    </location>
</feature>
<sequence length="659" mass="73316">MTTSTQQSVAAANTSVVEAPNDVEMADSEEKPINGNEEESTSSDNKAGKRKRSTTKASEATKTIPNGRPKRSLQKRDEVPTSMANGTPKASKAKVEQASAEIDDDQEQDKNIPVVNDVADVVWVKMGGHPWWPSLIVRDPNDASNSFTKITGNARAKRMYFVVFYGSTADFAWVSDAAIIPYQGVEAFTKYAQEMVDKAQMKSQKEQLTERFQLKVTIGRREDWETAVREADDAIKQTSEKRLQNIESKVQFYSKKHTTPKGQPGRRPKIPVAKPEESTVDPANRSLLAEKTFEFKSDDEDSSTESPMRKPSLVKIKLSKKISNDSDSSPSPPRKSTSQPKTVSSEEKPKSTPIKTVFGQTANGSSVSYEQRAPTVNPNETTPVKSSATNLANGTSSGRKRGRPRLKQPSGSSSNDDSPAPEFNSASPSVTTKFTTQRKPIVKPQAFMSSSTNNSLSGQHDIRTGFLSPFEEQEVLDALEQLGSKTFEEAEQKAKRRFEHILCLNLNRTHVDIPQEWFYTFLFTHPSLIIKNSQWFSEKNNCDTLNENDLLNDVQSSSSLAVLKHQLVVLSRLYRNELQARASAAVKKRRSTAGSVGKRKSVEKKHLDEKIDDAEAVKKRRSTAGSVGKRKSVEKKHLDEKIDDAEGKQQEEEEEELID</sequence>
<feature type="region of interest" description="Disordered" evidence="1">
    <location>
        <begin position="584"/>
        <end position="659"/>
    </location>
</feature>
<evidence type="ECO:0000259" key="2">
    <source>
        <dbReference type="PROSITE" id="PS50812"/>
    </source>
</evidence>